<sequence length="193" mass="21456">MLRSVGTSVVAERIHPSVILNVWVSHTALVRSRINVLSEWVLARLTFAARASSSVCRLSVSADVLLLGIGVSAHRILLTGLFRAGRILLNRLFRLAADVPLNLLCSVYLVALDRFAGSRSVLVYGVTMSRRFVLRRFDRALRLVLNRFATTRRILLNGIVRTESALFADRLSLGTRFILDACLVLDARLTLDV</sequence>
<reference evidence="2" key="1">
    <citation type="submission" date="2016-03" db="EMBL/GenBank/DDBJ databases">
        <authorList>
            <person name="Ploux O."/>
        </authorList>
    </citation>
    <scope>NUCLEOTIDE SEQUENCE [LARGE SCALE GENOMIC DNA]</scope>
    <source>
        <strain evidence="2">BS258</strain>
    </source>
</reference>
<organism evidence="1 2">
    <name type="scientific">Brevibacterium linens</name>
    <dbReference type="NCBI Taxonomy" id="1703"/>
    <lineage>
        <taxon>Bacteria</taxon>
        <taxon>Bacillati</taxon>
        <taxon>Actinomycetota</taxon>
        <taxon>Actinomycetes</taxon>
        <taxon>Micrococcales</taxon>
        <taxon>Brevibacteriaceae</taxon>
        <taxon>Brevibacterium</taxon>
    </lineage>
</organism>
<dbReference type="EMBL" id="CP014869">
    <property type="protein sequence ID" value="AMT94237.1"/>
    <property type="molecule type" value="Genomic_DNA"/>
</dbReference>
<evidence type="ECO:0000313" key="2">
    <source>
        <dbReference type="Proteomes" id="UP000075950"/>
    </source>
</evidence>
<dbReference type="AlphaFoldDB" id="A0A142NN79"/>
<name>A0A142NN79_BRELN</name>
<dbReference type="Proteomes" id="UP000075950">
    <property type="component" value="Chromosome"/>
</dbReference>
<accession>A0A142NN79</accession>
<evidence type="ECO:0000313" key="1">
    <source>
        <dbReference type="EMBL" id="AMT94237.1"/>
    </source>
</evidence>
<protein>
    <submittedName>
        <fullName evidence="1">Uncharacterized protein</fullName>
    </submittedName>
</protein>
<dbReference type="KEGG" id="bly:A2T55_10985"/>
<proteinExistence type="predicted"/>
<gene>
    <name evidence="1" type="ORF">A2T55_10985</name>
</gene>